<dbReference type="AlphaFoldDB" id="A0A5N5IXS9"/>
<protein>
    <submittedName>
        <fullName evidence="1">Uncharacterized protein</fullName>
    </submittedName>
</protein>
<keyword evidence="2" id="KW-1185">Reference proteome</keyword>
<dbReference type="Proteomes" id="UP000319204">
    <property type="component" value="Unassembled WGS sequence"/>
</dbReference>
<sequence>MKRFLFLTCICLLSCNAQKNMGEEIEDLVLVEQDGYSGIEVFEAKEIRETKSLNRFYSQINKTRKPGLPVPMIDFSQEMLLLICLGEQQGKPSVQLSKIKETGAEIFIGVVLEIKEQDPLATQTPFYLYKMPLTDKTIVFQLVD</sequence>
<dbReference type="RefSeq" id="WP_151888654.1">
    <property type="nucleotide sequence ID" value="NZ_VNIK02000001.1"/>
</dbReference>
<gene>
    <name evidence="1" type="ORF">FOT42_000700</name>
</gene>
<proteinExistence type="predicted"/>
<comment type="caution">
    <text evidence="1">The sequence shown here is derived from an EMBL/GenBank/DDBJ whole genome shotgun (WGS) entry which is preliminary data.</text>
</comment>
<evidence type="ECO:0000313" key="1">
    <source>
        <dbReference type="EMBL" id="KAB5491498.1"/>
    </source>
</evidence>
<evidence type="ECO:0000313" key="2">
    <source>
        <dbReference type="Proteomes" id="UP000319204"/>
    </source>
</evidence>
<organism evidence="1 2">
    <name type="scientific">Flagellimonas hadalis</name>
    <dbReference type="NCBI Taxonomy" id="2597517"/>
    <lineage>
        <taxon>Bacteria</taxon>
        <taxon>Pseudomonadati</taxon>
        <taxon>Bacteroidota</taxon>
        <taxon>Flavobacteriia</taxon>
        <taxon>Flavobacteriales</taxon>
        <taxon>Flavobacteriaceae</taxon>
        <taxon>Flagellimonas</taxon>
    </lineage>
</organism>
<dbReference type="OrthoDB" id="1442131at2"/>
<name>A0A5N5IXS9_9FLAO</name>
<reference evidence="1" key="1">
    <citation type="submission" date="2019-10" db="EMBL/GenBank/DDBJ databases">
        <title>Muricauda hadale sp. nov., a piezophilic bacterium isolated from hadopelagic water of the Mariana Trench.</title>
        <authorList>
            <person name="Wei Y."/>
        </authorList>
    </citation>
    <scope>NUCLEOTIDE SEQUENCE [LARGE SCALE GENOMIC DNA]</scope>
    <source>
        <strain evidence="1">MT-229</strain>
    </source>
</reference>
<dbReference type="EMBL" id="VNIK02000001">
    <property type="protein sequence ID" value="KAB5491498.1"/>
    <property type="molecule type" value="Genomic_DNA"/>
</dbReference>
<accession>A0A5N5IXS9</accession>